<evidence type="ECO:0008006" key="8">
    <source>
        <dbReference type="Google" id="ProtNLM"/>
    </source>
</evidence>
<keyword evidence="3 5" id="KW-1133">Transmembrane helix</keyword>
<evidence type="ECO:0000256" key="3">
    <source>
        <dbReference type="ARBA" id="ARBA00022989"/>
    </source>
</evidence>
<evidence type="ECO:0000313" key="6">
    <source>
        <dbReference type="EMBL" id="BAO54926.1"/>
    </source>
</evidence>
<evidence type="ECO:0000256" key="4">
    <source>
        <dbReference type="ARBA" id="ARBA00023136"/>
    </source>
</evidence>
<dbReference type="EMBL" id="AP014548">
    <property type="protein sequence ID" value="BAO54926.1"/>
    <property type="molecule type" value="Genomic_DNA"/>
</dbReference>
<dbReference type="Pfam" id="PF02674">
    <property type="entry name" value="Colicin_V"/>
    <property type="match status" value="1"/>
</dbReference>
<dbReference type="PANTHER" id="PTHR37306">
    <property type="entry name" value="COLICIN V PRODUCTION PROTEIN"/>
    <property type="match status" value="1"/>
</dbReference>
<dbReference type="GO" id="GO:0009403">
    <property type="term" value="P:toxin biosynthetic process"/>
    <property type="evidence" value="ECO:0007669"/>
    <property type="project" value="InterPro"/>
</dbReference>
<feature type="transmembrane region" description="Helical" evidence="5">
    <location>
        <begin position="31"/>
        <end position="49"/>
    </location>
</feature>
<keyword evidence="7" id="KW-1185">Reference proteome</keyword>
<dbReference type="Proteomes" id="UP000031760">
    <property type="component" value="Chromosome"/>
</dbReference>
<evidence type="ECO:0000256" key="5">
    <source>
        <dbReference type="SAM" id="Phobius"/>
    </source>
</evidence>
<name>W8VZP3_9FLAO</name>
<dbReference type="AlphaFoldDB" id="W8VZP3"/>
<dbReference type="HOGENOM" id="CLU_092720_5_2_10"/>
<dbReference type="InterPro" id="IPR003825">
    <property type="entry name" value="Colicin-V_CvpA"/>
</dbReference>
<feature type="transmembrane region" description="Helical" evidence="5">
    <location>
        <begin position="101"/>
        <end position="122"/>
    </location>
</feature>
<feature type="transmembrane region" description="Helical" evidence="5">
    <location>
        <begin position="61"/>
        <end position="81"/>
    </location>
</feature>
<sequence>MNWLDIALLILLLIGFWKGFLNGFFVELTSLVALVAAIYGSIHFSNYAGDWLMSHTEWEDSTITIASFVITFLIIILVITYAGRLVTKLVKTVQLSFLNKIAGGVFGLLKLAFIASVLLMFLNSAAGEIEIVKSETRENSLLYPFVEPVAPYLLPKILEEADNLDRHIRGEEEEIQLEKGTDNTIN</sequence>
<reference evidence="6 7" key="1">
    <citation type="journal article" date="2014" name="Proc. Natl. Acad. Sci. U.S.A.">
        <title>Functional characterization of flavobacteria rhodopsins reveals a unique class of light-driven chloride pump in bacteria.</title>
        <authorList>
            <person name="Yoshizawa S."/>
            <person name="Kumagai Y."/>
            <person name="Kim H."/>
            <person name="Ogura Y."/>
            <person name="Hayashi T."/>
            <person name="Iwasaki W."/>
            <person name="DeLong E.F."/>
            <person name="Kogure K."/>
        </authorList>
    </citation>
    <scope>NUCLEOTIDE SEQUENCE [LARGE SCALE GENOMIC DNA]</scope>
    <source>
        <strain evidence="6 7">S1-08</strain>
    </source>
</reference>
<comment type="subcellular location">
    <subcellularLocation>
        <location evidence="1">Membrane</location>
        <topology evidence="1">Multi-pass membrane protein</topology>
    </subcellularLocation>
</comment>
<evidence type="ECO:0000256" key="2">
    <source>
        <dbReference type="ARBA" id="ARBA00022692"/>
    </source>
</evidence>
<evidence type="ECO:0000313" key="7">
    <source>
        <dbReference type="Proteomes" id="UP000031760"/>
    </source>
</evidence>
<organism evidence="6 7">
    <name type="scientific">Nonlabens marinus S1-08</name>
    <dbReference type="NCBI Taxonomy" id="1454201"/>
    <lineage>
        <taxon>Bacteria</taxon>
        <taxon>Pseudomonadati</taxon>
        <taxon>Bacteroidota</taxon>
        <taxon>Flavobacteriia</taxon>
        <taxon>Flavobacteriales</taxon>
        <taxon>Flavobacteriaceae</taxon>
        <taxon>Nonlabens</taxon>
    </lineage>
</organism>
<keyword evidence="2 5" id="KW-0812">Transmembrane</keyword>
<dbReference type="OrthoDB" id="9799585at2"/>
<proteinExistence type="predicted"/>
<gene>
    <name evidence="6" type="ORF">NMS_0917</name>
</gene>
<dbReference type="KEGG" id="nmf:NMS_0917"/>
<evidence type="ECO:0000256" key="1">
    <source>
        <dbReference type="ARBA" id="ARBA00004141"/>
    </source>
</evidence>
<keyword evidence="4 5" id="KW-0472">Membrane</keyword>
<dbReference type="GO" id="GO:0016020">
    <property type="term" value="C:membrane"/>
    <property type="evidence" value="ECO:0007669"/>
    <property type="project" value="UniProtKB-SubCell"/>
</dbReference>
<dbReference type="STRING" id="1454201.NMS_0917"/>
<feature type="transmembrane region" description="Helical" evidence="5">
    <location>
        <begin position="6"/>
        <end position="24"/>
    </location>
</feature>
<dbReference type="RefSeq" id="WP_041495617.1">
    <property type="nucleotide sequence ID" value="NZ_AP014548.1"/>
</dbReference>
<accession>W8VZP3</accession>
<protein>
    <recommendedName>
        <fullName evidence="8">Colicin V production protein</fullName>
    </recommendedName>
</protein>
<dbReference type="PANTHER" id="PTHR37306:SF1">
    <property type="entry name" value="COLICIN V PRODUCTION PROTEIN"/>
    <property type="match status" value="1"/>
</dbReference>